<gene>
    <name evidence="3" type="ORF">Pcinc_040542</name>
</gene>
<dbReference type="Proteomes" id="UP001286313">
    <property type="component" value="Unassembled WGS sequence"/>
</dbReference>
<evidence type="ECO:0000256" key="1">
    <source>
        <dbReference type="SAM" id="MobiDB-lite"/>
    </source>
</evidence>
<evidence type="ECO:0000313" key="4">
    <source>
        <dbReference type="Proteomes" id="UP001286313"/>
    </source>
</evidence>
<organism evidence="3 4">
    <name type="scientific">Petrolisthes cinctipes</name>
    <name type="common">Flat porcelain crab</name>
    <dbReference type="NCBI Taxonomy" id="88211"/>
    <lineage>
        <taxon>Eukaryota</taxon>
        <taxon>Metazoa</taxon>
        <taxon>Ecdysozoa</taxon>
        <taxon>Arthropoda</taxon>
        <taxon>Crustacea</taxon>
        <taxon>Multicrustacea</taxon>
        <taxon>Malacostraca</taxon>
        <taxon>Eumalacostraca</taxon>
        <taxon>Eucarida</taxon>
        <taxon>Decapoda</taxon>
        <taxon>Pleocyemata</taxon>
        <taxon>Anomura</taxon>
        <taxon>Galatheoidea</taxon>
        <taxon>Porcellanidae</taxon>
        <taxon>Petrolisthes</taxon>
    </lineage>
</organism>
<evidence type="ECO:0000256" key="2">
    <source>
        <dbReference type="SAM" id="SignalP"/>
    </source>
</evidence>
<proteinExistence type="predicted"/>
<comment type="caution">
    <text evidence="3">The sequence shown here is derived from an EMBL/GenBank/DDBJ whole genome shotgun (WGS) entry which is preliminary data.</text>
</comment>
<dbReference type="AlphaFoldDB" id="A0AAE1EHX0"/>
<reference evidence="3" key="1">
    <citation type="submission" date="2023-10" db="EMBL/GenBank/DDBJ databases">
        <title>Genome assemblies of two species of porcelain crab, Petrolisthes cinctipes and Petrolisthes manimaculis (Anomura: Porcellanidae).</title>
        <authorList>
            <person name="Angst P."/>
        </authorList>
    </citation>
    <scope>NUCLEOTIDE SEQUENCE</scope>
    <source>
        <strain evidence="3">PB745_01</strain>
        <tissue evidence="3">Gill</tissue>
    </source>
</reference>
<feature type="region of interest" description="Disordered" evidence="1">
    <location>
        <begin position="45"/>
        <end position="122"/>
    </location>
</feature>
<evidence type="ECO:0000313" key="3">
    <source>
        <dbReference type="EMBL" id="KAK3852882.1"/>
    </source>
</evidence>
<dbReference type="EMBL" id="JAWQEG010007200">
    <property type="protein sequence ID" value="KAK3852882.1"/>
    <property type="molecule type" value="Genomic_DNA"/>
</dbReference>
<feature type="compositionally biased region" description="Low complexity" evidence="1">
    <location>
        <begin position="57"/>
        <end position="68"/>
    </location>
</feature>
<sequence>MVRVKLLLIMVATVLLLGLLGTSAEALSLDGLNVNNDIMMATSAADLTLSRMERQVGSSSGSEETSASDQDGSSVSAEDSDERRGPGRGSGGRRGGGGRGNGSGGGRGGGGGRGNGSGGRRG</sequence>
<keyword evidence="2" id="KW-0732">Signal</keyword>
<feature type="signal peptide" evidence="2">
    <location>
        <begin position="1"/>
        <end position="26"/>
    </location>
</feature>
<accession>A0AAE1EHX0</accession>
<name>A0AAE1EHX0_PETCI</name>
<feature type="chain" id="PRO_5042029862" evidence="2">
    <location>
        <begin position="27"/>
        <end position="122"/>
    </location>
</feature>
<keyword evidence="4" id="KW-1185">Reference proteome</keyword>
<protein>
    <submittedName>
        <fullName evidence="3">Uncharacterized protein</fullName>
    </submittedName>
</protein>
<feature type="compositionally biased region" description="Gly residues" evidence="1">
    <location>
        <begin position="87"/>
        <end position="122"/>
    </location>
</feature>